<reference evidence="2 3" key="1">
    <citation type="submission" date="2018-03" db="EMBL/GenBank/DDBJ databases">
        <title>Ahniella affigens gen. nov., sp. nov., a gammaproteobacterium isolated from sandy soil near a stream.</title>
        <authorList>
            <person name="Ko Y."/>
            <person name="Kim J.-H."/>
        </authorList>
    </citation>
    <scope>NUCLEOTIDE SEQUENCE [LARGE SCALE GENOMIC DNA]</scope>
    <source>
        <strain evidence="2 3">D13</strain>
    </source>
</reference>
<name>A0A2P1PUA7_9GAMM</name>
<proteinExistence type="predicted"/>
<dbReference type="InterPro" id="IPR011250">
    <property type="entry name" value="OMP/PagP_B-barrel"/>
</dbReference>
<reference evidence="2 3" key="2">
    <citation type="submission" date="2018-03" db="EMBL/GenBank/DDBJ databases">
        <authorList>
            <person name="Keele B.F."/>
        </authorList>
    </citation>
    <scope>NUCLEOTIDE SEQUENCE [LARGE SCALE GENOMIC DNA]</scope>
    <source>
        <strain evidence="2 3">D13</strain>
    </source>
</reference>
<protein>
    <recommendedName>
        <fullName evidence="4">Outer membrane protein beta-barrel domain-containing protein</fullName>
    </recommendedName>
</protein>
<evidence type="ECO:0000313" key="3">
    <source>
        <dbReference type="Proteomes" id="UP000241074"/>
    </source>
</evidence>
<sequence length="180" mass="19751">MIRLMAFGLIGLASAPLAAQDRSWSDRYELSMLAGGMITDDAVRLDGHAEVLSLARTFGPIHMGEIEIGQDHLDFGINYGLSHEFVAVNYRQVNREPLWDPYILFGAGIARFDAPGPISSGEDPFVQVGIGGQWDLLESGRLKLRADLRMRYDFNDTDQPGQDGFGDAIFTIGLSLPIGH</sequence>
<keyword evidence="3" id="KW-1185">Reference proteome</keyword>
<evidence type="ECO:0000256" key="1">
    <source>
        <dbReference type="SAM" id="SignalP"/>
    </source>
</evidence>
<evidence type="ECO:0000313" key="2">
    <source>
        <dbReference type="EMBL" id="AVP98429.1"/>
    </source>
</evidence>
<organism evidence="2 3">
    <name type="scientific">Ahniella affigens</name>
    <dbReference type="NCBI Taxonomy" id="2021234"/>
    <lineage>
        <taxon>Bacteria</taxon>
        <taxon>Pseudomonadati</taxon>
        <taxon>Pseudomonadota</taxon>
        <taxon>Gammaproteobacteria</taxon>
        <taxon>Lysobacterales</taxon>
        <taxon>Rhodanobacteraceae</taxon>
        <taxon>Ahniella</taxon>
    </lineage>
</organism>
<dbReference type="OrthoDB" id="6194822at2"/>
<dbReference type="SUPFAM" id="SSF56925">
    <property type="entry name" value="OMPA-like"/>
    <property type="match status" value="1"/>
</dbReference>
<accession>A0A2P1PUA7</accession>
<dbReference type="Proteomes" id="UP000241074">
    <property type="component" value="Chromosome"/>
</dbReference>
<dbReference type="RefSeq" id="WP_106892350.1">
    <property type="nucleotide sequence ID" value="NZ_CP027860.1"/>
</dbReference>
<gene>
    <name evidence="2" type="ORF">C7S18_15075</name>
</gene>
<feature type="chain" id="PRO_5015117316" description="Outer membrane protein beta-barrel domain-containing protein" evidence="1">
    <location>
        <begin position="20"/>
        <end position="180"/>
    </location>
</feature>
<evidence type="ECO:0008006" key="4">
    <source>
        <dbReference type="Google" id="ProtNLM"/>
    </source>
</evidence>
<dbReference type="EMBL" id="CP027860">
    <property type="protein sequence ID" value="AVP98429.1"/>
    <property type="molecule type" value="Genomic_DNA"/>
</dbReference>
<dbReference type="Gene3D" id="2.40.160.20">
    <property type="match status" value="1"/>
</dbReference>
<feature type="signal peptide" evidence="1">
    <location>
        <begin position="1"/>
        <end position="19"/>
    </location>
</feature>
<dbReference type="AlphaFoldDB" id="A0A2P1PUA7"/>
<keyword evidence="1" id="KW-0732">Signal</keyword>
<dbReference type="KEGG" id="xba:C7S18_15075"/>